<sequence>MDDGEDSSVINEDRFMVDMEDDKNALVSVNYPSMDTKGWAYVGDCARLFPQCIQRIREFFEGRPGITRAQCHEHVRLLVGRADATVVPAEAQFAGAYTVEVTTPGQDKDSMTLFQFRASGADVGGADRAVFGRFVPERCDKGELAPSGTANTGNALRVWQLRCARGRPLAYVMDRLSNQNNSKNQGRLEAIMGALAELITLPLTSGAGATWPDEGRERLWTTFKDEVLPSLPRPKNKPRETSEGDKEANSDVKLEADSDVKMEVDSDVKMKVDPDGNASPSRDAVVHKPSSMEEEELDHIFEPSWPWTPHNHGLSDMSILIEPGLSRIATVLDWCLSPLPFGASLSVSHSLLGFLHCGAGDDFPGDKSHDKSHDETHEKSHDESFHEADEADEADDESLNEFDEEYNDDEYDDDCDDECDDDESNDNESNDNFLIKWPKPKDKFGDRSHWSGEYKADDKFRDEWIDYPEHHDEPWRFLLHSVRRRLLDSGTTGTAPDVCNTRKILTAAKFAFALDYVPKMVAGDSRRYSEWLLSQTVDRFDHLLWDEEHFKFNMDEGRPCLVVNLES</sequence>
<accession>A0ABR4E546</accession>
<feature type="compositionally biased region" description="Basic and acidic residues" evidence="1">
    <location>
        <begin position="366"/>
        <end position="388"/>
    </location>
</feature>
<evidence type="ECO:0000256" key="1">
    <source>
        <dbReference type="SAM" id="MobiDB-lite"/>
    </source>
</evidence>
<proteinExistence type="predicted"/>
<organism evidence="2 3">
    <name type="scientific">Diaporthe vaccinii</name>
    <dbReference type="NCBI Taxonomy" id="105482"/>
    <lineage>
        <taxon>Eukaryota</taxon>
        <taxon>Fungi</taxon>
        <taxon>Dikarya</taxon>
        <taxon>Ascomycota</taxon>
        <taxon>Pezizomycotina</taxon>
        <taxon>Sordariomycetes</taxon>
        <taxon>Sordariomycetidae</taxon>
        <taxon>Diaporthales</taxon>
        <taxon>Diaporthaceae</taxon>
        <taxon>Diaporthe</taxon>
        <taxon>Diaporthe eres species complex</taxon>
    </lineage>
</organism>
<reference evidence="2 3" key="1">
    <citation type="submission" date="2024-03" db="EMBL/GenBank/DDBJ databases">
        <title>A high-quality draft genome sequence of Diaporthe vaccinii, a causative agent of upright dieback and viscid rot disease in cranberry plants.</title>
        <authorList>
            <person name="Sarrasin M."/>
            <person name="Lang B.F."/>
            <person name="Burger G."/>
        </authorList>
    </citation>
    <scope>NUCLEOTIDE SEQUENCE [LARGE SCALE GENOMIC DNA]</scope>
    <source>
        <strain evidence="2 3">IS7</strain>
    </source>
</reference>
<keyword evidence="3" id="KW-1185">Reference proteome</keyword>
<feature type="compositionally biased region" description="Acidic residues" evidence="1">
    <location>
        <begin position="389"/>
        <end position="429"/>
    </location>
</feature>
<name>A0ABR4E546_9PEZI</name>
<dbReference type="Proteomes" id="UP001600888">
    <property type="component" value="Unassembled WGS sequence"/>
</dbReference>
<feature type="compositionally biased region" description="Basic and acidic residues" evidence="1">
    <location>
        <begin position="237"/>
        <end position="257"/>
    </location>
</feature>
<evidence type="ECO:0000313" key="2">
    <source>
        <dbReference type="EMBL" id="KAL2277532.1"/>
    </source>
</evidence>
<feature type="region of interest" description="Disordered" evidence="1">
    <location>
        <begin position="270"/>
        <end position="289"/>
    </location>
</feature>
<comment type="caution">
    <text evidence="2">The sequence shown here is derived from an EMBL/GenBank/DDBJ whole genome shotgun (WGS) entry which is preliminary data.</text>
</comment>
<dbReference type="EMBL" id="JBAWTH010000098">
    <property type="protein sequence ID" value="KAL2277532.1"/>
    <property type="molecule type" value="Genomic_DNA"/>
</dbReference>
<evidence type="ECO:0000313" key="3">
    <source>
        <dbReference type="Proteomes" id="UP001600888"/>
    </source>
</evidence>
<protein>
    <submittedName>
        <fullName evidence="2">Uncharacterized protein</fullName>
    </submittedName>
</protein>
<gene>
    <name evidence="2" type="ORF">FJTKL_15369</name>
</gene>
<feature type="region of interest" description="Disordered" evidence="1">
    <location>
        <begin position="224"/>
        <end position="257"/>
    </location>
</feature>
<feature type="region of interest" description="Disordered" evidence="1">
    <location>
        <begin position="366"/>
        <end position="438"/>
    </location>
</feature>